<keyword evidence="1 5" id="KW-0963">Cytoplasm</keyword>
<dbReference type="Pfam" id="PF00027">
    <property type="entry name" value="cNMP_binding"/>
    <property type="match status" value="2"/>
</dbReference>
<dbReference type="GO" id="GO:0034236">
    <property type="term" value="F:protein kinase A catalytic subunit binding"/>
    <property type="evidence" value="ECO:0007669"/>
    <property type="project" value="TreeGrafter"/>
</dbReference>
<keyword evidence="3 5" id="KW-0819">tRNA processing</keyword>
<dbReference type="SMART" id="SM00100">
    <property type="entry name" value="cNMP"/>
    <property type="match status" value="2"/>
</dbReference>
<dbReference type="Proteomes" id="UP000318447">
    <property type="component" value="Unassembled WGS sequence"/>
</dbReference>
<dbReference type="FunFam" id="2.60.120.10:FF:000363">
    <property type="entry name" value="Regulatory subunit of protein kinase a-like protein"/>
    <property type="match status" value="1"/>
</dbReference>
<dbReference type="GO" id="GO:0005829">
    <property type="term" value="C:cytosol"/>
    <property type="evidence" value="ECO:0007669"/>
    <property type="project" value="UniProtKB-UniRule"/>
</dbReference>
<dbReference type="SUPFAM" id="SSF51206">
    <property type="entry name" value="cAMP-binding domain-like"/>
    <property type="match status" value="2"/>
</dbReference>
<evidence type="ECO:0000259" key="8">
    <source>
        <dbReference type="PROSITE" id="PS50042"/>
    </source>
</evidence>
<dbReference type="GO" id="GO:0002098">
    <property type="term" value="P:tRNA wobble uridine modification"/>
    <property type="evidence" value="ECO:0007669"/>
    <property type="project" value="UniProtKB-UniRule"/>
</dbReference>
<feature type="region of interest" description="Disordered" evidence="7">
    <location>
        <begin position="273"/>
        <end position="306"/>
    </location>
</feature>
<dbReference type="GO" id="GO:0032447">
    <property type="term" value="P:protein urmylation"/>
    <property type="evidence" value="ECO:0007669"/>
    <property type="project" value="UniProtKB-UniRule"/>
</dbReference>
<dbReference type="VEuPathDB" id="TriTrypDB:LdBPK_342680.1"/>
<dbReference type="GO" id="GO:0005952">
    <property type="term" value="C:cAMP-dependent protein kinase complex"/>
    <property type="evidence" value="ECO:0007669"/>
    <property type="project" value="InterPro"/>
</dbReference>
<comment type="similarity">
    <text evidence="5 6">Belongs to the URM1 family.</text>
</comment>
<evidence type="ECO:0000256" key="6">
    <source>
        <dbReference type="RuleBase" id="RU361182"/>
    </source>
</evidence>
<feature type="compositionally biased region" description="Basic residues" evidence="7">
    <location>
        <begin position="55"/>
        <end position="64"/>
    </location>
</feature>
<feature type="domain" description="Cyclic nucleotide-binding" evidence="8">
    <location>
        <begin position="487"/>
        <end position="609"/>
    </location>
</feature>
<feature type="compositionally biased region" description="Basic and acidic residues" evidence="7">
    <location>
        <begin position="65"/>
        <end position="77"/>
    </location>
</feature>
<feature type="modified residue" description="1-thioglycine" evidence="5">
    <location>
        <position position="792"/>
    </location>
</feature>
<feature type="compositionally biased region" description="Polar residues" evidence="7">
    <location>
        <begin position="89"/>
        <end position="100"/>
    </location>
</feature>
<dbReference type="VEuPathDB" id="TriTrypDB:LdBPK_342690.1"/>
<feature type="domain" description="Cyclic nucleotide-binding" evidence="8">
    <location>
        <begin position="365"/>
        <end position="484"/>
    </location>
</feature>
<feature type="compositionally biased region" description="Basic and acidic residues" evidence="7">
    <location>
        <begin position="236"/>
        <end position="245"/>
    </location>
</feature>
<dbReference type="AlphaFoldDB" id="A0A504WWC4"/>
<comment type="caution">
    <text evidence="9">The sequence shown here is derived from an EMBL/GenBank/DDBJ whole genome shotgun (WGS) entry which is preliminary data.</text>
</comment>
<sequence length="792" mass="86918">MSSFDKYVVQLVRRMGDSVSKGMRETILLNIKDSIDDYQRLRDPAEAQAREKAAAAKKRRAAARKAKEEERRRRMERQANLPPLPPPRSNNATQPATTDSKSTRKTHKEKSAARSNNINFSASSAERAGAMTAASAAAKAPARSKMHSVALKGIDLLFVKEVAAQLRDLRRKPGAISSLAGSTQECIASNAVGAATPMGAPSAPTTAEAVETAARNKKSRSAIPKKRMSPPPLDHTAMKQSDRENSSIGGADETLPLPRSDTISYQETFKTFRFGRQDADNESDSKAENDSQDGEQRQREAEEDEFIDDCEDARRRTIQMQRPSRGAISDSSLDIDEARIASFPTTPKSQEKMKTISRVLVRHFLFSTLDDSDIAKFASIMDVEKFEAGTQILEKGHTNDTFFIVLDGEAETTVVNEDGAEVVVPLVRGSTFGDLGLMYEISNGAAVVARSSVQCASLERRTYKMITSRAMEDKRRRYVDFLSSLPVFAGVSSHQLDDVAERLKEDSYVQGQRVIAAGVPNHWLHIIMEGSVCVMAPDGESGDMKEVALLHPGDFAGQIEFLYHHVAVADVVAVSAVVKTAKLSRRSFEFFPMEARERLIRAVEEEETYATYQKRMHTVAFVSTAAAYSTNPIIFCTVGPTIEYIARAACRLGTSTLSLWQSYSSRRFHLLEIHTQICALGVPALTADLMQMTHRKIKVVLSGGCELLFDKEVNITLADVVPVGATVAQLIDLLRRGYVKERPELFVDATGANVRPGILVLVNGCDAEVLGGVEHVLEDGDEVEFVSTLHGG</sequence>
<feature type="compositionally biased region" description="Basic residues" evidence="7">
    <location>
        <begin position="215"/>
        <end position="228"/>
    </location>
</feature>
<dbReference type="VEuPathDB" id="TriTrypDB:LdCL_340034800"/>
<accession>A0A504WWC4</accession>
<evidence type="ECO:0000313" key="10">
    <source>
        <dbReference type="Proteomes" id="UP000318447"/>
    </source>
</evidence>
<dbReference type="CDD" id="cd00038">
    <property type="entry name" value="CAP_ED"/>
    <property type="match status" value="2"/>
</dbReference>
<dbReference type="GO" id="GO:0034227">
    <property type="term" value="P:tRNA thio-modification"/>
    <property type="evidence" value="ECO:0007669"/>
    <property type="project" value="UniProtKB-UniRule"/>
</dbReference>
<dbReference type="VEuPathDB" id="TriTrypDB:LDHU3_34.4600"/>
<organism evidence="9 10">
    <name type="scientific">Leishmania donovani</name>
    <dbReference type="NCBI Taxonomy" id="5661"/>
    <lineage>
        <taxon>Eukaryota</taxon>
        <taxon>Discoba</taxon>
        <taxon>Euglenozoa</taxon>
        <taxon>Kinetoplastea</taxon>
        <taxon>Metakinetoplastina</taxon>
        <taxon>Trypanosomatida</taxon>
        <taxon>Trypanosomatidae</taxon>
        <taxon>Leishmaniinae</taxon>
        <taxon>Leishmania</taxon>
    </lineage>
</organism>
<dbReference type="VEuPathDB" id="TriTrypDB:LDHU3_34.4620"/>
<dbReference type="Gene3D" id="3.10.20.30">
    <property type="match status" value="1"/>
</dbReference>
<dbReference type="UniPathway" id="UPA00988"/>
<reference evidence="10" key="1">
    <citation type="submission" date="2019-02" db="EMBL/GenBank/DDBJ databases">
        <title>FDA dAtabase for Regulatory Grade micrObial Sequences (FDA-ARGOS): Supporting development and validation of Infectious Disease Dx tests.</title>
        <authorList>
            <person name="Duncan R."/>
            <person name="Fisher C."/>
            <person name="Tallon L."/>
            <person name="Sadzewicz L."/>
            <person name="Sengamalay N."/>
            <person name="Ott S."/>
            <person name="Godinez A."/>
            <person name="Nagaraj S."/>
            <person name="Vavikolanu K."/>
            <person name="Nadendla S."/>
            <person name="Aluvathingal J."/>
            <person name="Sichtig H."/>
        </authorList>
    </citation>
    <scope>NUCLEOTIDE SEQUENCE [LARGE SCALE GENOMIC DNA]</scope>
    <source>
        <strain evidence="10">FDAARGOS_361</strain>
    </source>
</reference>
<dbReference type="SMR" id="A0A504WWC4"/>
<keyword evidence="2 5" id="KW-1017">Isopeptide bond</keyword>
<gene>
    <name evidence="9" type="ORF">CGC21_26590</name>
</gene>
<feature type="region of interest" description="Disordered" evidence="7">
    <location>
        <begin position="198"/>
        <end position="261"/>
    </location>
</feature>
<feature type="compositionally biased region" description="Basic and acidic residues" evidence="7">
    <location>
        <begin position="44"/>
        <end position="54"/>
    </location>
</feature>
<comment type="subcellular location">
    <subcellularLocation>
        <location evidence="5 6">Cytoplasm</location>
    </subcellularLocation>
</comment>
<dbReference type="VEuPathDB" id="TriTrypDB:LdCL_340034900"/>
<dbReference type="InterPro" id="IPR016155">
    <property type="entry name" value="Mopterin_synth/thiamin_S_b"/>
</dbReference>
<evidence type="ECO:0000313" key="9">
    <source>
        <dbReference type="EMBL" id="TPP40164.1"/>
    </source>
</evidence>
<evidence type="ECO:0000256" key="2">
    <source>
        <dbReference type="ARBA" id="ARBA00022499"/>
    </source>
</evidence>
<protein>
    <recommendedName>
        <fullName evidence="5">Ubiquitin-related modifier 1 homolog</fullName>
    </recommendedName>
</protein>
<dbReference type="InterPro" id="IPR012675">
    <property type="entry name" value="Beta-grasp_dom_sf"/>
</dbReference>
<dbReference type="CDD" id="cd01764">
    <property type="entry name" value="Ubl_Urm1"/>
    <property type="match status" value="1"/>
</dbReference>
<comment type="PTM">
    <text evidence="5">C-terminal thiocarboxylation occurs in 2 steps, it is first acyl-adenylated (-COAMP) via the hesA/moeB/thiF part of the MOCS3/UBA4 homolog, then thiocarboxylated (-COSH) via the rhodanese domain of the MOCS3/UBA4 homolog.</text>
</comment>
<evidence type="ECO:0000256" key="3">
    <source>
        <dbReference type="ARBA" id="ARBA00022694"/>
    </source>
</evidence>
<name>A0A504WWC4_LEIDO</name>
<feature type="compositionally biased region" description="Basic and acidic residues" evidence="7">
    <location>
        <begin position="275"/>
        <end position="300"/>
    </location>
</feature>
<dbReference type="InterPro" id="IPR015221">
    <property type="entry name" value="Urm1"/>
</dbReference>
<dbReference type="GO" id="GO:0004862">
    <property type="term" value="F:cAMP-dependent protein kinase inhibitor activity"/>
    <property type="evidence" value="ECO:0007669"/>
    <property type="project" value="TreeGrafter"/>
</dbReference>
<dbReference type="InterPro" id="IPR014710">
    <property type="entry name" value="RmlC-like_jellyroll"/>
</dbReference>
<evidence type="ECO:0000256" key="1">
    <source>
        <dbReference type="ARBA" id="ARBA00022490"/>
    </source>
</evidence>
<dbReference type="SUPFAM" id="SSF54285">
    <property type="entry name" value="MoaD/ThiS"/>
    <property type="match status" value="1"/>
</dbReference>
<dbReference type="PROSITE" id="PS50042">
    <property type="entry name" value="CNMP_BINDING_3"/>
    <property type="match status" value="2"/>
</dbReference>
<evidence type="ECO:0000256" key="5">
    <source>
        <dbReference type="HAMAP-Rule" id="MF_03048"/>
    </source>
</evidence>
<dbReference type="InterPro" id="IPR000595">
    <property type="entry name" value="cNMP-bd_dom"/>
</dbReference>
<dbReference type="EMBL" id="RHLC01000004">
    <property type="protein sequence ID" value="TPP40164.1"/>
    <property type="molecule type" value="Genomic_DNA"/>
</dbReference>
<dbReference type="InterPro" id="IPR050503">
    <property type="entry name" value="cAMP-dep_PK_reg_su-like"/>
</dbReference>
<keyword evidence="4 5" id="KW-0833">Ubl conjugation pathway</keyword>
<evidence type="ECO:0000256" key="7">
    <source>
        <dbReference type="SAM" id="MobiDB-lite"/>
    </source>
</evidence>
<dbReference type="GO" id="GO:0030552">
    <property type="term" value="F:cAMP binding"/>
    <property type="evidence" value="ECO:0007669"/>
    <property type="project" value="TreeGrafter"/>
</dbReference>
<evidence type="ECO:0000256" key="4">
    <source>
        <dbReference type="ARBA" id="ARBA00022786"/>
    </source>
</evidence>
<dbReference type="PANTHER" id="PTHR11635:SF152">
    <property type="entry name" value="CAMP-DEPENDENT PROTEIN KINASE TYPE I REGULATORY SUBUNIT-RELATED"/>
    <property type="match status" value="1"/>
</dbReference>
<dbReference type="PANTHER" id="PTHR11635">
    <property type="entry name" value="CAMP-DEPENDENT PROTEIN KINASE REGULATORY CHAIN"/>
    <property type="match status" value="1"/>
</dbReference>
<dbReference type="Gene3D" id="2.60.120.10">
    <property type="entry name" value="Jelly Rolls"/>
    <property type="match status" value="2"/>
</dbReference>
<proteinExistence type="inferred from homology"/>
<dbReference type="Pfam" id="PF09138">
    <property type="entry name" value="Urm1"/>
    <property type="match status" value="1"/>
</dbReference>
<comment type="pathway">
    <text evidence="5 6">tRNA modification; 5-methoxycarbonylmethyl-2-thiouridine-tRNA biosynthesis.</text>
</comment>
<dbReference type="HAMAP" id="MF_03048">
    <property type="entry name" value="Urm1"/>
    <property type="match status" value="1"/>
</dbReference>
<comment type="function">
    <text evidence="5">Acts as a sulfur carrier required for 2-thiolation of mcm(5)S(2)U at tRNA wobble positions of cytosolic tRNA(Lys), tRNA(Glu) and tRNA(Gln). Serves as sulfur donor in tRNA 2-thiolation reaction by being thiocarboxylated (-COSH) at its C-terminus by the MOCS3/UBA4 homolog. The sulfur is then transferred to tRNA to form 2-thiolation of mcm(5)S(2)U. Also acts as a ubiquitin-like protein (UBL) that is covalently conjugated via an isopeptide bond to lysine residues of target proteins. The thiocarboxylated form serves as substrate for conjugation and oxidative stress specifically induces the formation of UBL-protein conjugates.</text>
</comment>
<dbReference type="InterPro" id="IPR018490">
    <property type="entry name" value="cNMP-bd_dom_sf"/>
</dbReference>
<feature type="compositionally biased region" description="Low complexity" evidence="7">
    <location>
        <begin position="200"/>
        <end position="213"/>
    </location>
</feature>
<feature type="cross-link" description="Glycyl lysine isopeptide (Gly-Lys) (interchain with K-? in acceptor proteins)" evidence="5">
    <location>
        <position position="792"/>
    </location>
</feature>
<feature type="region of interest" description="Disordered" evidence="7">
    <location>
        <begin position="44"/>
        <end position="121"/>
    </location>
</feature>